<keyword evidence="2" id="KW-1185">Reference proteome</keyword>
<dbReference type="GeneID" id="77732248"/>
<sequence length="308" mass="33571">MSLRAKILTHSLPLLPTHSFTRQTLALALSRLPSDHPDHRVEPIPDSVLDTLFGDGRAAPKALVQRWEEEGIEPMEAESGSKPSIAGLESRLRSRLTYSAGLGHYLPEAYSILSAPESETSIPIPSIPLPIRQLLRLRLPPIYTPPGLAAHGALSAGDYLSGVAGRNGGRLPIPLTNPIGPMAYAWRIADAAIRADERAEGIKRGVMNEPVGPGPEWYTSRISLALAYLRAESHLLKPYPDLPPNQVYAEKQPNPHLASAHQALERNLQSYRRTRDTVDGIEKGAGSVGGYLEFAARSVGGLWRSRYL</sequence>
<dbReference type="Proteomes" id="UP001164286">
    <property type="component" value="Unassembled WGS sequence"/>
</dbReference>
<dbReference type="RefSeq" id="XP_052945760.1">
    <property type="nucleotide sequence ID" value="XM_053093043.1"/>
</dbReference>
<accession>A0AA38LUV3</accession>
<protein>
    <recommendedName>
        <fullName evidence="3">COQ9 domain-containing protein</fullName>
    </recommendedName>
</protein>
<organism evidence="1 2">
    <name type="scientific">Dioszegia hungarica</name>
    <dbReference type="NCBI Taxonomy" id="4972"/>
    <lineage>
        <taxon>Eukaryota</taxon>
        <taxon>Fungi</taxon>
        <taxon>Dikarya</taxon>
        <taxon>Basidiomycota</taxon>
        <taxon>Agaricomycotina</taxon>
        <taxon>Tremellomycetes</taxon>
        <taxon>Tremellales</taxon>
        <taxon>Bulleribasidiaceae</taxon>
        <taxon>Dioszegia</taxon>
    </lineage>
</organism>
<gene>
    <name evidence="1" type="ORF">MKK02DRAFT_44682</name>
</gene>
<reference evidence="1" key="1">
    <citation type="journal article" date="2022" name="G3 (Bethesda)">
        <title>High quality genome of the basidiomycete yeast Dioszegia hungarica PDD-24b-2 isolated from cloud water.</title>
        <authorList>
            <person name="Jarrige D."/>
            <person name="Haridas S."/>
            <person name="Bleykasten-Grosshans C."/>
            <person name="Joly M."/>
            <person name="Nadalig T."/>
            <person name="Sancelme M."/>
            <person name="Vuilleumier S."/>
            <person name="Grigoriev I.V."/>
            <person name="Amato P."/>
            <person name="Bringel F."/>
        </authorList>
    </citation>
    <scope>NUCLEOTIDE SEQUENCE</scope>
    <source>
        <strain evidence="1">PDD-24b-2</strain>
    </source>
</reference>
<evidence type="ECO:0000313" key="1">
    <source>
        <dbReference type="EMBL" id="KAI9635983.1"/>
    </source>
</evidence>
<comment type="caution">
    <text evidence="1">The sequence shown here is derived from an EMBL/GenBank/DDBJ whole genome shotgun (WGS) entry which is preliminary data.</text>
</comment>
<evidence type="ECO:0000313" key="2">
    <source>
        <dbReference type="Proteomes" id="UP001164286"/>
    </source>
</evidence>
<evidence type="ECO:0008006" key="3">
    <source>
        <dbReference type="Google" id="ProtNLM"/>
    </source>
</evidence>
<name>A0AA38LUV3_9TREE</name>
<dbReference type="AlphaFoldDB" id="A0AA38LUV3"/>
<dbReference type="EMBL" id="JAKWFO010000005">
    <property type="protein sequence ID" value="KAI9635983.1"/>
    <property type="molecule type" value="Genomic_DNA"/>
</dbReference>
<proteinExistence type="predicted"/>